<evidence type="ECO:0000256" key="1">
    <source>
        <dbReference type="SAM" id="MobiDB-lite"/>
    </source>
</evidence>
<feature type="chain" id="PRO_5008544108" description="DUF4124 domain-containing protein" evidence="2">
    <location>
        <begin position="33"/>
        <end position="161"/>
    </location>
</feature>
<keyword evidence="5" id="KW-1185">Reference proteome</keyword>
<gene>
    <name evidence="4" type="ORF">KS2013_1268</name>
</gene>
<evidence type="ECO:0000313" key="5">
    <source>
        <dbReference type="Proteomes" id="UP000094147"/>
    </source>
</evidence>
<reference evidence="5" key="1">
    <citation type="submission" date="2015-08" db="EMBL/GenBank/DDBJ databases">
        <authorList>
            <person name="Kim K.M."/>
        </authorList>
    </citation>
    <scope>NUCLEOTIDE SEQUENCE [LARGE SCALE GENOMIC DNA]</scope>
    <source>
        <strain evidence="5">KCTC 23892</strain>
    </source>
</reference>
<dbReference type="STRING" id="1144748.KS2013_1268"/>
<dbReference type="Proteomes" id="UP000094147">
    <property type="component" value="Chromosome"/>
</dbReference>
<feature type="compositionally biased region" description="Basic and acidic residues" evidence="1">
    <location>
        <begin position="134"/>
        <end position="151"/>
    </location>
</feature>
<evidence type="ECO:0000259" key="3">
    <source>
        <dbReference type="Pfam" id="PF13511"/>
    </source>
</evidence>
<feature type="region of interest" description="Disordered" evidence="1">
    <location>
        <begin position="134"/>
        <end position="155"/>
    </location>
</feature>
<sequence length="161" mass="18098" precursor="true">MDKIESKYFMISNKSLLMTALLALTVSFSAVADKPIYKWKDSQGNIKYTQSKPPRGTQYETIYQRTSKPSQSQTGQEAGGNEGDSSLDDVIAQQNKQRDMVAEKNVEIARKNCTIAKNNLEALQSQNLVQVEENGQRRTLSDSERAEKLKEAQANVEKFCN</sequence>
<feature type="domain" description="DUF4124" evidence="3">
    <location>
        <begin position="24"/>
        <end position="73"/>
    </location>
</feature>
<feature type="compositionally biased region" description="Polar residues" evidence="1">
    <location>
        <begin position="46"/>
        <end position="76"/>
    </location>
</feature>
<feature type="signal peptide" evidence="2">
    <location>
        <begin position="1"/>
        <end position="32"/>
    </location>
</feature>
<proteinExistence type="predicted"/>
<dbReference type="EMBL" id="CP012418">
    <property type="protein sequence ID" value="AOE49983.1"/>
    <property type="molecule type" value="Genomic_DNA"/>
</dbReference>
<name>A0A1B3BB04_9GAMM</name>
<evidence type="ECO:0000313" key="4">
    <source>
        <dbReference type="EMBL" id="AOE49983.1"/>
    </source>
</evidence>
<dbReference type="InterPro" id="IPR025392">
    <property type="entry name" value="DUF4124"/>
</dbReference>
<keyword evidence="2" id="KW-0732">Signal</keyword>
<feature type="region of interest" description="Disordered" evidence="1">
    <location>
        <begin position="46"/>
        <end position="98"/>
    </location>
</feature>
<accession>A0A1B3BB04</accession>
<dbReference type="AlphaFoldDB" id="A0A1B3BB04"/>
<dbReference type="KEGG" id="ksd:KS2013_1268"/>
<protein>
    <recommendedName>
        <fullName evidence="3">DUF4124 domain-containing protein</fullName>
    </recommendedName>
</protein>
<dbReference type="Pfam" id="PF13511">
    <property type="entry name" value="DUF4124"/>
    <property type="match status" value="1"/>
</dbReference>
<organism evidence="4 5">
    <name type="scientific">Kangiella sediminilitoris</name>
    <dbReference type="NCBI Taxonomy" id="1144748"/>
    <lineage>
        <taxon>Bacteria</taxon>
        <taxon>Pseudomonadati</taxon>
        <taxon>Pseudomonadota</taxon>
        <taxon>Gammaproteobacteria</taxon>
        <taxon>Kangiellales</taxon>
        <taxon>Kangiellaceae</taxon>
        <taxon>Kangiella</taxon>
    </lineage>
</organism>
<evidence type="ECO:0000256" key="2">
    <source>
        <dbReference type="SAM" id="SignalP"/>
    </source>
</evidence>